<dbReference type="EMBL" id="JACHIA010000016">
    <property type="protein sequence ID" value="MBB6072564.1"/>
    <property type="molecule type" value="Genomic_DNA"/>
</dbReference>
<dbReference type="Proteomes" id="UP000582837">
    <property type="component" value="Unassembled WGS sequence"/>
</dbReference>
<keyword evidence="1" id="KW-0732">Signal</keyword>
<feature type="signal peptide" evidence="1">
    <location>
        <begin position="1"/>
        <end position="24"/>
    </location>
</feature>
<feature type="chain" id="PRO_5032483002" evidence="1">
    <location>
        <begin position="25"/>
        <end position="266"/>
    </location>
</feature>
<proteinExistence type="predicted"/>
<sequence length="266" mass="28191">MPAFRRGAALFGAALLLSSAPAAAQKSSSGDDGRPVLAVTLAAPTRAIYVAALDALERQGYTFRAKLLDEVLVTTPLEGTAEMGFHPMVAVELEERGDSTHVVISSVVMNKDGEPVGMDNEQAAAAMLMAEMSVSMAVDSALDRTAGHHLRPDPREKSEDFGYGSKNAVRVGGAAETGVANQRAYLARLRGPGGQTVRFRRLGSCCNFPTEYAEQGTGALDAYEITYDGQEAPQMIFIDFYTPPPAVQRAPEGYTLQDDGAGARSS</sequence>
<comment type="caution">
    <text evidence="2">The sequence shown here is derived from an EMBL/GenBank/DDBJ whole genome shotgun (WGS) entry which is preliminary data.</text>
</comment>
<evidence type="ECO:0000313" key="3">
    <source>
        <dbReference type="Proteomes" id="UP000582837"/>
    </source>
</evidence>
<evidence type="ECO:0000313" key="2">
    <source>
        <dbReference type="EMBL" id="MBB6072564.1"/>
    </source>
</evidence>
<name>A0A841H3I8_9BACT</name>
<dbReference type="RefSeq" id="WP_170032779.1">
    <property type="nucleotide sequence ID" value="NZ_JABDTL010000001.1"/>
</dbReference>
<protein>
    <submittedName>
        <fullName evidence="2">Uncharacterized protein</fullName>
    </submittedName>
</protein>
<reference evidence="2 3" key="1">
    <citation type="submission" date="2020-08" db="EMBL/GenBank/DDBJ databases">
        <title>Genomic Encyclopedia of Type Strains, Phase IV (KMG-IV): sequencing the most valuable type-strain genomes for metagenomic binning, comparative biology and taxonomic classification.</title>
        <authorList>
            <person name="Goeker M."/>
        </authorList>
    </citation>
    <scope>NUCLEOTIDE SEQUENCE [LARGE SCALE GENOMIC DNA]</scope>
    <source>
        <strain evidence="2 3">DSM 29007</strain>
    </source>
</reference>
<dbReference type="AlphaFoldDB" id="A0A841H3I8"/>
<organism evidence="2 3">
    <name type="scientific">Longimicrobium terrae</name>
    <dbReference type="NCBI Taxonomy" id="1639882"/>
    <lineage>
        <taxon>Bacteria</taxon>
        <taxon>Pseudomonadati</taxon>
        <taxon>Gemmatimonadota</taxon>
        <taxon>Longimicrobiia</taxon>
        <taxon>Longimicrobiales</taxon>
        <taxon>Longimicrobiaceae</taxon>
        <taxon>Longimicrobium</taxon>
    </lineage>
</organism>
<evidence type="ECO:0000256" key="1">
    <source>
        <dbReference type="SAM" id="SignalP"/>
    </source>
</evidence>
<keyword evidence="3" id="KW-1185">Reference proteome</keyword>
<accession>A0A841H3I8</accession>
<gene>
    <name evidence="2" type="ORF">HNQ61_004227</name>
</gene>